<dbReference type="AlphaFoldDB" id="A0A2T3J0P7"/>
<dbReference type="OrthoDB" id="6869320at2"/>
<organism evidence="1 2">
    <name type="scientific">Photobacterium lutimaris</name>
    <dbReference type="NCBI Taxonomy" id="388278"/>
    <lineage>
        <taxon>Bacteria</taxon>
        <taxon>Pseudomonadati</taxon>
        <taxon>Pseudomonadota</taxon>
        <taxon>Gammaproteobacteria</taxon>
        <taxon>Vibrionales</taxon>
        <taxon>Vibrionaceae</taxon>
        <taxon>Photobacterium</taxon>
    </lineage>
</organism>
<proteinExistence type="predicted"/>
<evidence type="ECO:0000313" key="2">
    <source>
        <dbReference type="Proteomes" id="UP000241222"/>
    </source>
</evidence>
<reference evidence="1 2" key="1">
    <citation type="submission" date="2018-03" db="EMBL/GenBank/DDBJ databases">
        <title>Whole genome sequencing of Histamine producing bacteria.</title>
        <authorList>
            <person name="Butler K."/>
        </authorList>
    </citation>
    <scope>NUCLEOTIDE SEQUENCE [LARGE SCALE GENOMIC DNA]</scope>
    <source>
        <strain evidence="1 2">JCM 13586</strain>
    </source>
</reference>
<dbReference type="RefSeq" id="WP_107347933.1">
    <property type="nucleotide sequence ID" value="NZ_PYMH01000002.1"/>
</dbReference>
<dbReference type="Proteomes" id="UP000241222">
    <property type="component" value="Unassembled WGS sequence"/>
</dbReference>
<dbReference type="EMBL" id="PYMH01000002">
    <property type="protein sequence ID" value="PSU34617.1"/>
    <property type="molecule type" value="Genomic_DNA"/>
</dbReference>
<name>A0A2T3J0P7_9GAMM</name>
<evidence type="ECO:0000313" key="1">
    <source>
        <dbReference type="EMBL" id="PSU34617.1"/>
    </source>
</evidence>
<comment type="caution">
    <text evidence="1">The sequence shown here is derived from an EMBL/GenBank/DDBJ whole genome shotgun (WGS) entry which is preliminary data.</text>
</comment>
<protein>
    <submittedName>
        <fullName evidence="1">Uncharacterized protein</fullName>
    </submittedName>
</protein>
<sequence>MDISDYIATGAAIVSVSACAINIWQASISKKHNQLSVKPMLHFDCILDNDLVLKIKNTGTGPAIINNCSLYFNEVLLGSNSQEIAYNLFEELEVQHLGGRMYIPGIRQAMPAGESYEIMRIDAVISDNQVMERIMNDLTLLTIDLNYESIYGEKFDISGPDFS</sequence>
<gene>
    <name evidence="1" type="ORF">C9I99_05835</name>
</gene>
<keyword evidence="2" id="KW-1185">Reference proteome</keyword>
<accession>A0A2T3J0P7</accession>